<reference evidence="10" key="2">
    <citation type="journal article" date="2014" name="ISME J.">
        <title>Microbial stratification in low pH oxic and suboxic macroscopic growths along an acid mine drainage.</title>
        <authorList>
            <person name="Mendez-Garcia C."/>
            <person name="Mesa V."/>
            <person name="Sprenger R.R."/>
            <person name="Richter M."/>
            <person name="Diez M.S."/>
            <person name="Solano J."/>
            <person name="Bargiela R."/>
            <person name="Golyshina O.V."/>
            <person name="Manteca A."/>
            <person name="Ramos J.L."/>
            <person name="Gallego J.R."/>
            <person name="Llorente I."/>
            <person name="Martins Dos Santos V.A."/>
            <person name="Jensen O.N."/>
            <person name="Pelaez A.I."/>
            <person name="Sanchez J."/>
            <person name="Ferrer M."/>
        </authorList>
    </citation>
    <scope>NUCLEOTIDE SEQUENCE</scope>
</reference>
<dbReference type="GO" id="GO:0017116">
    <property type="term" value="F:single-stranded DNA helicase activity"/>
    <property type="evidence" value="ECO:0007669"/>
    <property type="project" value="TreeGrafter"/>
</dbReference>
<gene>
    <name evidence="10" type="ORF">B2A_09853</name>
</gene>
<dbReference type="Pfam" id="PF14551">
    <property type="entry name" value="MCM_N"/>
    <property type="match status" value="1"/>
</dbReference>
<keyword evidence="6 10" id="KW-0347">Helicase</keyword>
<dbReference type="Pfam" id="PF00493">
    <property type="entry name" value="MCM"/>
    <property type="match status" value="1"/>
</dbReference>
<dbReference type="GO" id="GO:0003697">
    <property type="term" value="F:single-stranded DNA binding"/>
    <property type="evidence" value="ECO:0007669"/>
    <property type="project" value="TreeGrafter"/>
</dbReference>
<keyword evidence="5" id="KW-0378">Hydrolase</keyword>
<comment type="similarity">
    <text evidence="1">Belongs to the MCM family.</text>
</comment>
<dbReference type="SMART" id="SM00382">
    <property type="entry name" value="AAA"/>
    <property type="match status" value="1"/>
</dbReference>
<dbReference type="GO" id="GO:0016787">
    <property type="term" value="F:hydrolase activity"/>
    <property type="evidence" value="ECO:0007669"/>
    <property type="project" value="UniProtKB-KW"/>
</dbReference>
<dbReference type="EC" id="3.6.4.12" evidence="2"/>
<dbReference type="InterPro" id="IPR027925">
    <property type="entry name" value="MCM_N"/>
</dbReference>
<feature type="domain" description="MCM C-terminal AAA(+) ATPase" evidence="9">
    <location>
        <begin position="274"/>
        <end position="482"/>
    </location>
</feature>
<organism evidence="10">
    <name type="scientific">mine drainage metagenome</name>
    <dbReference type="NCBI Taxonomy" id="410659"/>
    <lineage>
        <taxon>unclassified sequences</taxon>
        <taxon>metagenomes</taxon>
        <taxon>ecological metagenomes</taxon>
    </lineage>
</organism>
<evidence type="ECO:0000256" key="1">
    <source>
        <dbReference type="ARBA" id="ARBA00008010"/>
    </source>
</evidence>
<keyword evidence="3" id="KW-0235">DNA replication</keyword>
<dbReference type="FunFam" id="3.40.50.300:FF:002469">
    <property type="entry name" value="Cell division control protein 21"/>
    <property type="match status" value="1"/>
</dbReference>
<proteinExistence type="inferred from homology"/>
<dbReference type="SUPFAM" id="SSF50249">
    <property type="entry name" value="Nucleic acid-binding proteins"/>
    <property type="match status" value="1"/>
</dbReference>
<dbReference type="Pfam" id="PF17855">
    <property type="entry name" value="MCM_lid"/>
    <property type="match status" value="1"/>
</dbReference>
<feature type="non-terminal residue" evidence="10">
    <location>
        <position position="592"/>
    </location>
</feature>
<dbReference type="InterPro" id="IPR031327">
    <property type="entry name" value="MCM"/>
</dbReference>
<dbReference type="AlphaFoldDB" id="T0ZGR9"/>
<dbReference type="PANTHER" id="PTHR11630">
    <property type="entry name" value="DNA REPLICATION LICENSING FACTOR MCM FAMILY MEMBER"/>
    <property type="match status" value="1"/>
</dbReference>
<dbReference type="PRINTS" id="PR01657">
    <property type="entry name" value="MCMFAMILY"/>
</dbReference>
<dbReference type="InterPro" id="IPR027417">
    <property type="entry name" value="P-loop_NTPase"/>
</dbReference>
<comment type="caution">
    <text evidence="10">The sequence shown here is derived from an EMBL/GenBank/DDBJ whole genome shotgun (WGS) entry which is preliminary data.</text>
</comment>
<evidence type="ECO:0000256" key="2">
    <source>
        <dbReference type="ARBA" id="ARBA00012551"/>
    </source>
</evidence>
<evidence type="ECO:0000256" key="4">
    <source>
        <dbReference type="ARBA" id="ARBA00022741"/>
    </source>
</evidence>
<dbReference type="SUPFAM" id="SSF52540">
    <property type="entry name" value="P-loop containing nucleoside triphosphate hydrolases"/>
    <property type="match status" value="1"/>
</dbReference>
<dbReference type="PANTHER" id="PTHR11630:SF66">
    <property type="entry name" value="DNA REPLICATION LICENSING FACTOR MCM4"/>
    <property type="match status" value="1"/>
</dbReference>
<dbReference type="Gene3D" id="3.40.50.300">
    <property type="entry name" value="P-loop containing nucleotide triphosphate hydrolases"/>
    <property type="match status" value="1"/>
</dbReference>
<keyword evidence="8" id="KW-0238">DNA-binding</keyword>
<name>T0ZGR9_9ZZZZ</name>
<evidence type="ECO:0000313" key="10">
    <source>
        <dbReference type="EMBL" id="EQD43532.1"/>
    </source>
</evidence>
<reference evidence="10" key="1">
    <citation type="submission" date="2013-08" db="EMBL/GenBank/DDBJ databases">
        <authorList>
            <person name="Mendez C."/>
            <person name="Richter M."/>
            <person name="Ferrer M."/>
            <person name="Sanchez J."/>
        </authorList>
    </citation>
    <scope>NUCLEOTIDE SEQUENCE</scope>
</reference>
<accession>T0ZGR9</accession>
<dbReference type="Pfam" id="PF17207">
    <property type="entry name" value="MCM_OB"/>
    <property type="match status" value="1"/>
</dbReference>
<dbReference type="InterPro" id="IPR041562">
    <property type="entry name" value="MCM_lid"/>
</dbReference>
<dbReference type="GO" id="GO:0006260">
    <property type="term" value="P:DNA replication"/>
    <property type="evidence" value="ECO:0007669"/>
    <property type="project" value="UniProtKB-KW"/>
</dbReference>
<evidence type="ECO:0000256" key="8">
    <source>
        <dbReference type="ARBA" id="ARBA00023125"/>
    </source>
</evidence>
<dbReference type="PROSITE" id="PS00847">
    <property type="entry name" value="MCM_1"/>
    <property type="match status" value="1"/>
</dbReference>
<dbReference type="InterPro" id="IPR033762">
    <property type="entry name" value="MCM_OB"/>
</dbReference>
<evidence type="ECO:0000256" key="7">
    <source>
        <dbReference type="ARBA" id="ARBA00022840"/>
    </source>
</evidence>
<evidence type="ECO:0000256" key="3">
    <source>
        <dbReference type="ARBA" id="ARBA00022705"/>
    </source>
</evidence>
<dbReference type="InterPro" id="IPR001208">
    <property type="entry name" value="MCM_dom"/>
</dbReference>
<dbReference type="InterPro" id="IPR018525">
    <property type="entry name" value="MCM_CS"/>
</dbReference>
<dbReference type="InterPro" id="IPR003593">
    <property type="entry name" value="AAA+_ATPase"/>
</dbReference>
<dbReference type="InterPro" id="IPR012340">
    <property type="entry name" value="NA-bd_OB-fold"/>
</dbReference>
<dbReference type="Gene3D" id="3.30.1640.10">
    <property type="entry name" value="mini-chromosome maintenance (MCM) complex, chain A, domain 1"/>
    <property type="match status" value="1"/>
</dbReference>
<keyword evidence="4" id="KW-0547">Nucleotide-binding</keyword>
<dbReference type="Gene3D" id="2.20.28.10">
    <property type="match status" value="1"/>
</dbReference>
<dbReference type="GO" id="GO:0005524">
    <property type="term" value="F:ATP binding"/>
    <property type="evidence" value="ECO:0007669"/>
    <property type="project" value="UniProtKB-KW"/>
</dbReference>
<dbReference type="SMART" id="SM00350">
    <property type="entry name" value="MCM"/>
    <property type="match status" value="1"/>
</dbReference>
<protein>
    <recommendedName>
        <fullName evidence="2">DNA helicase</fullName>
        <ecNumber evidence="2">3.6.4.12</ecNumber>
    </recommendedName>
</protein>
<evidence type="ECO:0000256" key="6">
    <source>
        <dbReference type="ARBA" id="ARBA00022806"/>
    </source>
</evidence>
<evidence type="ECO:0000256" key="5">
    <source>
        <dbReference type="ARBA" id="ARBA00022801"/>
    </source>
</evidence>
<dbReference type="PROSITE" id="PS50051">
    <property type="entry name" value="MCM_2"/>
    <property type="match status" value="1"/>
</dbReference>
<keyword evidence="7" id="KW-0067">ATP-binding</keyword>
<evidence type="ECO:0000259" key="9">
    <source>
        <dbReference type="PROSITE" id="PS50051"/>
    </source>
</evidence>
<dbReference type="Gene3D" id="2.40.50.140">
    <property type="entry name" value="Nucleic acid-binding proteins"/>
    <property type="match status" value="1"/>
</dbReference>
<sequence>MADAITEGIKLKFDEFFERHYKEGIESLMISYPEKVSLKVDFKDLEKFDPELANELIDNPDMVLEGANESLRGMMGSVITDEHETHVRIFGQTVNTPLVQDVGSKYISKMIMLDSLIVKRSEINPKVKVGAFKCSYCGASFKVDVEKDEAPEVCPQCKRKALKQITEESKFINLQKIAVQDPLEKLRGNTPTWQLEVWIEDDMVNTVIPGDRIELTGTLRIRPRRNTRGKTEKNVYTMFLDTISIIPRQKEFAELNITEEDERRIKELAKDPTIFDKISASIAPSIYGYKEIKQAVALQLFGGTSGKTLVDGGIIRSDMHILLIGDPGSAKTRVLQSVTRLVPKGIYVSGKSVTGGGMTAVAERDDFSEGGWTLKAGALVLGSGGIVCIDEFDKIGDEDRAALHEALESQTVSVAKAGIIATFSARAAVLAAANPKYGRFDQNIYPAEQFDIPPTLLSRFDLIFPIKDILDEALDRDIAKHILTQHEAAGARIADIAEYAQVEEPPIDAELLREYIAYARKNVFPRLSSEAIDRIESYYVELRKSGAKQGAVPITPRQIEGLVRMAEASAKTRLSDIVDMSDADRAIGLSEY</sequence>
<dbReference type="GO" id="GO:0042555">
    <property type="term" value="C:MCM complex"/>
    <property type="evidence" value="ECO:0007669"/>
    <property type="project" value="TreeGrafter"/>
</dbReference>
<dbReference type="EMBL" id="AUZZ01007115">
    <property type="protein sequence ID" value="EQD43532.1"/>
    <property type="molecule type" value="Genomic_DNA"/>
</dbReference>